<keyword evidence="2" id="KW-1185">Reference proteome</keyword>
<name>A0A7J6KTL1_PERCH</name>
<dbReference type="EMBL" id="JAAPAO010001382">
    <property type="protein sequence ID" value="KAF4649949.1"/>
    <property type="molecule type" value="Genomic_DNA"/>
</dbReference>
<dbReference type="Proteomes" id="UP000591131">
    <property type="component" value="Unassembled WGS sequence"/>
</dbReference>
<reference evidence="1 2" key="1">
    <citation type="submission" date="2020-04" db="EMBL/GenBank/DDBJ databases">
        <title>Perkinsus chesapeaki whole genome sequence.</title>
        <authorList>
            <person name="Bogema D.R."/>
        </authorList>
    </citation>
    <scope>NUCLEOTIDE SEQUENCE [LARGE SCALE GENOMIC DNA]</scope>
    <source>
        <strain evidence="1">ATCC PRA-425</strain>
    </source>
</reference>
<proteinExistence type="predicted"/>
<dbReference type="SUPFAM" id="SSF50978">
    <property type="entry name" value="WD40 repeat-like"/>
    <property type="match status" value="1"/>
</dbReference>
<dbReference type="InterPro" id="IPR036322">
    <property type="entry name" value="WD40_repeat_dom_sf"/>
</dbReference>
<dbReference type="AlphaFoldDB" id="A0A7J6KTL1"/>
<feature type="non-terminal residue" evidence="1">
    <location>
        <position position="1"/>
    </location>
</feature>
<evidence type="ECO:0000313" key="2">
    <source>
        <dbReference type="Proteomes" id="UP000591131"/>
    </source>
</evidence>
<dbReference type="Gene3D" id="2.130.10.10">
    <property type="entry name" value="YVTN repeat-like/Quinoprotein amine dehydrogenase"/>
    <property type="match status" value="1"/>
</dbReference>
<evidence type="ECO:0000313" key="1">
    <source>
        <dbReference type="EMBL" id="KAF4649949.1"/>
    </source>
</evidence>
<comment type="caution">
    <text evidence="1">The sequence shown here is derived from an EMBL/GenBank/DDBJ whole genome shotgun (WGS) entry which is preliminary data.</text>
</comment>
<gene>
    <name evidence="1" type="ORF">FOL47_001569</name>
</gene>
<protein>
    <submittedName>
        <fullName evidence="1">Uncharacterized protein</fullName>
    </submittedName>
</protein>
<organism evidence="1 2">
    <name type="scientific">Perkinsus chesapeaki</name>
    <name type="common">Clam parasite</name>
    <name type="synonym">Perkinsus andrewsi</name>
    <dbReference type="NCBI Taxonomy" id="330153"/>
    <lineage>
        <taxon>Eukaryota</taxon>
        <taxon>Sar</taxon>
        <taxon>Alveolata</taxon>
        <taxon>Perkinsozoa</taxon>
        <taxon>Perkinsea</taxon>
        <taxon>Perkinsida</taxon>
        <taxon>Perkinsidae</taxon>
        <taxon>Perkinsus</taxon>
    </lineage>
</organism>
<dbReference type="OrthoDB" id="10260946at2759"/>
<dbReference type="InterPro" id="IPR015943">
    <property type="entry name" value="WD40/YVTN_repeat-like_dom_sf"/>
</dbReference>
<accession>A0A7J6KTL1</accession>
<sequence>TLATAGKFDRMAKIWDLEERICLREFLAGSSRINFVVLWRETSLVVADNDAVRCWDLDSNSPLAEDSMAMTSMPVCADRQTGGAYYPQKAVWTERDKDHRVYVSA</sequence>